<evidence type="ECO:0000313" key="1">
    <source>
        <dbReference type="EMBL" id="MDQ0935000.1"/>
    </source>
</evidence>
<dbReference type="EMBL" id="JAUSZS010000004">
    <property type="protein sequence ID" value="MDQ0935000.1"/>
    <property type="molecule type" value="Genomic_DNA"/>
</dbReference>
<organism evidence="1 2">
    <name type="scientific">Streptomyces turgidiscabies</name>
    <dbReference type="NCBI Taxonomy" id="85558"/>
    <lineage>
        <taxon>Bacteria</taxon>
        <taxon>Bacillati</taxon>
        <taxon>Actinomycetota</taxon>
        <taxon>Actinomycetes</taxon>
        <taxon>Kitasatosporales</taxon>
        <taxon>Streptomycetaceae</taxon>
        <taxon>Streptomyces</taxon>
    </lineage>
</organism>
<dbReference type="Proteomes" id="UP001223072">
    <property type="component" value="Unassembled WGS sequence"/>
</dbReference>
<keyword evidence="2" id="KW-1185">Reference proteome</keyword>
<evidence type="ECO:0000313" key="2">
    <source>
        <dbReference type="Proteomes" id="UP001223072"/>
    </source>
</evidence>
<name>A0ABU0RSP4_9ACTN</name>
<comment type="caution">
    <text evidence="1">The sequence shown here is derived from an EMBL/GenBank/DDBJ whole genome shotgun (WGS) entry which is preliminary data.</text>
</comment>
<protein>
    <submittedName>
        <fullName evidence="1">Uncharacterized protein</fullName>
    </submittedName>
</protein>
<accession>A0ABU0RSP4</accession>
<reference evidence="1 2" key="1">
    <citation type="submission" date="2023-07" db="EMBL/GenBank/DDBJ databases">
        <title>Comparative genomics of wheat-associated soil bacteria to identify genetic determinants of phenazine resistance.</title>
        <authorList>
            <person name="Mouncey N."/>
        </authorList>
    </citation>
    <scope>NUCLEOTIDE SEQUENCE [LARGE SCALE GENOMIC DNA]</scope>
    <source>
        <strain evidence="1 2">W2I16</strain>
    </source>
</reference>
<sequence length="67" mass="7294">MCVVTARRPVRLSRADEEYRPPTPADGCEACGELAAHRSAAQAAFDYSAVSDANVRLRAHLLDAHRT</sequence>
<proteinExistence type="predicted"/>
<gene>
    <name evidence="1" type="ORF">QFZ49_004940</name>
</gene>